<feature type="compositionally biased region" description="Polar residues" evidence="5">
    <location>
        <begin position="216"/>
        <end position="250"/>
    </location>
</feature>
<comment type="caution">
    <text evidence="7">The sequence shown here is derived from an EMBL/GenBank/DDBJ whole genome shotgun (WGS) entry which is preliminary data.</text>
</comment>
<feature type="compositionally biased region" description="Basic and acidic residues" evidence="5">
    <location>
        <begin position="447"/>
        <end position="457"/>
    </location>
</feature>
<evidence type="ECO:0000256" key="3">
    <source>
        <dbReference type="ARBA" id="ARBA00022989"/>
    </source>
</evidence>
<comment type="subcellular location">
    <subcellularLocation>
        <location evidence="1">Membrane</location>
        <topology evidence="1">Multi-pass membrane protein</topology>
    </subcellularLocation>
</comment>
<evidence type="ECO:0008006" key="9">
    <source>
        <dbReference type="Google" id="ProtNLM"/>
    </source>
</evidence>
<dbReference type="GO" id="GO:0007189">
    <property type="term" value="P:adenylate cyclase-activating G protein-coupled receptor signaling pathway"/>
    <property type="evidence" value="ECO:0007669"/>
    <property type="project" value="TreeGrafter"/>
</dbReference>
<feature type="compositionally biased region" description="Basic and acidic residues" evidence="5">
    <location>
        <begin position="464"/>
        <end position="475"/>
    </location>
</feature>
<feature type="transmembrane region" description="Helical" evidence="6">
    <location>
        <begin position="321"/>
        <end position="344"/>
    </location>
</feature>
<feature type="compositionally biased region" description="Polar residues" evidence="5">
    <location>
        <begin position="301"/>
        <end position="311"/>
    </location>
</feature>
<gene>
    <name evidence="7" type="ORF">CTEN210_06861</name>
</gene>
<dbReference type="SUPFAM" id="SSF81321">
    <property type="entry name" value="Family A G protein-coupled receptor-like"/>
    <property type="match status" value="1"/>
</dbReference>
<evidence type="ECO:0000256" key="4">
    <source>
        <dbReference type="ARBA" id="ARBA00023136"/>
    </source>
</evidence>
<feature type="transmembrane region" description="Helical" evidence="6">
    <location>
        <begin position="61"/>
        <end position="80"/>
    </location>
</feature>
<dbReference type="GO" id="GO:0005886">
    <property type="term" value="C:plasma membrane"/>
    <property type="evidence" value="ECO:0007669"/>
    <property type="project" value="TreeGrafter"/>
</dbReference>
<evidence type="ECO:0000313" key="8">
    <source>
        <dbReference type="Proteomes" id="UP001054902"/>
    </source>
</evidence>
<feature type="region of interest" description="Disordered" evidence="5">
    <location>
        <begin position="292"/>
        <end position="311"/>
    </location>
</feature>
<feature type="transmembrane region" description="Helical" evidence="6">
    <location>
        <begin position="123"/>
        <end position="148"/>
    </location>
</feature>
<evidence type="ECO:0000256" key="5">
    <source>
        <dbReference type="SAM" id="MobiDB-lite"/>
    </source>
</evidence>
<dbReference type="Proteomes" id="UP001054902">
    <property type="component" value="Unassembled WGS sequence"/>
</dbReference>
<dbReference type="PANTHER" id="PTHR23112:SF0">
    <property type="entry name" value="TRANSMEMBRANE PROTEIN 116"/>
    <property type="match status" value="1"/>
</dbReference>
<proteinExistence type="predicted"/>
<keyword evidence="3 6" id="KW-1133">Transmembrane helix</keyword>
<feature type="transmembrane region" description="Helical" evidence="6">
    <location>
        <begin position="350"/>
        <end position="372"/>
    </location>
</feature>
<evidence type="ECO:0000256" key="2">
    <source>
        <dbReference type="ARBA" id="ARBA00022692"/>
    </source>
</evidence>
<evidence type="ECO:0000313" key="7">
    <source>
        <dbReference type="EMBL" id="GFH50385.1"/>
    </source>
</evidence>
<feature type="region of interest" description="Disordered" evidence="5">
    <location>
        <begin position="422"/>
        <end position="510"/>
    </location>
</feature>
<evidence type="ECO:0000256" key="6">
    <source>
        <dbReference type="SAM" id="Phobius"/>
    </source>
</evidence>
<accession>A0AAD3CT58</accession>
<feature type="region of interest" description="Disordered" evidence="5">
    <location>
        <begin position="216"/>
        <end position="255"/>
    </location>
</feature>
<name>A0AAD3CT58_9STRA</name>
<keyword evidence="2 6" id="KW-0812">Transmembrane</keyword>
<dbReference type="EMBL" id="BLLK01000038">
    <property type="protein sequence ID" value="GFH50385.1"/>
    <property type="molecule type" value="Genomic_DNA"/>
</dbReference>
<feature type="compositionally biased region" description="Basic and acidic residues" evidence="5">
    <location>
        <begin position="427"/>
        <end position="439"/>
    </location>
</feature>
<sequence>MVPRGTSDYAVGNLATCDIQGFIQQVGAMGSILYNGSLSVYYLAVVTLNMKEKDIARRLELWLHLIPNGWAIATAIFLAAKRQYAPLGNQHVCWIGVYPQGCLGNPDVDCERGSLKTPLYAKAVAIIPFFITYFAALVITIIMLFTIVKQKRRADRWRMRERKESHFCRGFFTCILGLLGPKQNEQTSDSSRKIDPNAKLPSAKFAKMANSLKQITTPNSKSLESTSDKTSSFVPPDVESNTAAQVSKSRSGTKKDPLAFDVHKVKKKIRRESCLAKDAPIFLSNRSIVQKKDQPLRRKTSSTGRDSSIVQDNTSSATQQCVLYVSSFLLCWIFSATSRIYGIMGRSAPFPVLLLARIFAPLQGIFFILVYSRPHVRSLRTRNPELSWFQAFMIAFKAGGDNDSGGRNSIASNDLRVIDTEGIDAPRLTDAERQRRQENPDPDDDLNEAKTEPHSATDDLEVANTRHEESDKIESDNVDIENVAGASTVDIEAGQDKEVKEEDRSETDVL</sequence>
<feature type="compositionally biased region" description="Basic and acidic residues" evidence="5">
    <location>
        <begin position="494"/>
        <end position="510"/>
    </location>
</feature>
<keyword evidence="4 6" id="KW-0472">Membrane</keyword>
<protein>
    <recommendedName>
        <fullName evidence="9">G-protein coupled receptors family 2 profile 2 domain-containing protein</fullName>
    </recommendedName>
</protein>
<dbReference type="GO" id="GO:0004930">
    <property type="term" value="F:G protein-coupled receptor activity"/>
    <property type="evidence" value="ECO:0007669"/>
    <property type="project" value="TreeGrafter"/>
</dbReference>
<reference evidence="7 8" key="1">
    <citation type="journal article" date="2021" name="Sci. Rep.">
        <title>The genome of the diatom Chaetoceros tenuissimus carries an ancient integrated fragment of an extant virus.</title>
        <authorList>
            <person name="Hongo Y."/>
            <person name="Kimura K."/>
            <person name="Takaki Y."/>
            <person name="Yoshida Y."/>
            <person name="Baba S."/>
            <person name="Kobayashi G."/>
            <person name="Nagasaki K."/>
            <person name="Hano T."/>
            <person name="Tomaru Y."/>
        </authorList>
    </citation>
    <scope>NUCLEOTIDE SEQUENCE [LARGE SCALE GENOMIC DNA]</scope>
    <source>
        <strain evidence="7 8">NIES-3715</strain>
    </source>
</reference>
<feature type="transmembrane region" description="Helical" evidence="6">
    <location>
        <begin position="32"/>
        <end position="49"/>
    </location>
</feature>
<keyword evidence="8" id="KW-1185">Reference proteome</keyword>
<dbReference type="AlphaFoldDB" id="A0AAD3CT58"/>
<dbReference type="PANTHER" id="PTHR23112">
    <property type="entry name" value="G PROTEIN-COUPLED RECEPTOR 157-RELATED"/>
    <property type="match status" value="1"/>
</dbReference>
<organism evidence="7 8">
    <name type="scientific">Chaetoceros tenuissimus</name>
    <dbReference type="NCBI Taxonomy" id="426638"/>
    <lineage>
        <taxon>Eukaryota</taxon>
        <taxon>Sar</taxon>
        <taxon>Stramenopiles</taxon>
        <taxon>Ochrophyta</taxon>
        <taxon>Bacillariophyta</taxon>
        <taxon>Coscinodiscophyceae</taxon>
        <taxon>Chaetocerotophycidae</taxon>
        <taxon>Chaetocerotales</taxon>
        <taxon>Chaetocerotaceae</taxon>
        <taxon>Chaetoceros</taxon>
    </lineage>
</organism>
<dbReference type="Gene3D" id="1.20.1070.10">
    <property type="entry name" value="Rhodopsin 7-helix transmembrane proteins"/>
    <property type="match status" value="1"/>
</dbReference>
<evidence type="ECO:0000256" key="1">
    <source>
        <dbReference type="ARBA" id="ARBA00004141"/>
    </source>
</evidence>